<accession>X0XPK8</accession>
<feature type="non-terminal residue" evidence="2">
    <location>
        <position position="1"/>
    </location>
</feature>
<protein>
    <recommendedName>
        <fullName evidence="1">ATP-grasp domain-containing protein</fullName>
    </recommendedName>
</protein>
<dbReference type="AlphaFoldDB" id="X0XPK8"/>
<dbReference type="Gene3D" id="3.30.470.20">
    <property type="entry name" value="ATP-grasp fold, B domain"/>
    <property type="match status" value="1"/>
</dbReference>
<proteinExistence type="predicted"/>
<dbReference type="PANTHER" id="PTHR21621:SF0">
    <property type="entry name" value="BETA-CITRYLGLUTAMATE SYNTHASE B-RELATED"/>
    <property type="match status" value="1"/>
</dbReference>
<dbReference type="GO" id="GO:0005737">
    <property type="term" value="C:cytoplasm"/>
    <property type="evidence" value="ECO:0007669"/>
    <property type="project" value="TreeGrafter"/>
</dbReference>
<dbReference type="GO" id="GO:0009432">
    <property type="term" value="P:SOS response"/>
    <property type="evidence" value="ECO:0007669"/>
    <property type="project" value="TreeGrafter"/>
</dbReference>
<dbReference type="PROSITE" id="PS50975">
    <property type="entry name" value="ATP_GRASP"/>
    <property type="match status" value="1"/>
</dbReference>
<evidence type="ECO:0000259" key="1">
    <source>
        <dbReference type="PROSITE" id="PS50975"/>
    </source>
</evidence>
<dbReference type="Gene3D" id="3.30.1490.20">
    <property type="entry name" value="ATP-grasp fold, A domain"/>
    <property type="match status" value="1"/>
</dbReference>
<dbReference type="InterPro" id="IPR011761">
    <property type="entry name" value="ATP-grasp"/>
</dbReference>
<dbReference type="EMBL" id="BARS01054054">
    <property type="protein sequence ID" value="GAG45135.1"/>
    <property type="molecule type" value="Genomic_DNA"/>
</dbReference>
<evidence type="ECO:0000313" key="2">
    <source>
        <dbReference type="EMBL" id="GAG45135.1"/>
    </source>
</evidence>
<gene>
    <name evidence="2" type="ORF">S01H1_80094</name>
</gene>
<dbReference type="GO" id="GO:0005524">
    <property type="term" value="F:ATP binding"/>
    <property type="evidence" value="ECO:0007669"/>
    <property type="project" value="InterPro"/>
</dbReference>
<organism evidence="2">
    <name type="scientific">marine sediment metagenome</name>
    <dbReference type="NCBI Taxonomy" id="412755"/>
    <lineage>
        <taxon>unclassified sequences</taxon>
        <taxon>metagenomes</taxon>
        <taxon>ecological metagenomes</taxon>
    </lineage>
</organism>
<reference evidence="2" key="1">
    <citation type="journal article" date="2014" name="Front. Microbiol.">
        <title>High frequency of phylogenetically diverse reductive dehalogenase-homologous genes in deep subseafloor sedimentary metagenomes.</title>
        <authorList>
            <person name="Kawai M."/>
            <person name="Futagami T."/>
            <person name="Toyoda A."/>
            <person name="Takaki Y."/>
            <person name="Nishi S."/>
            <person name="Hori S."/>
            <person name="Arai W."/>
            <person name="Tsubouchi T."/>
            <person name="Morono Y."/>
            <person name="Uchiyama I."/>
            <person name="Ito T."/>
            <person name="Fujiyama A."/>
            <person name="Inagaki F."/>
            <person name="Takami H."/>
        </authorList>
    </citation>
    <scope>NUCLEOTIDE SEQUENCE</scope>
    <source>
        <strain evidence="2">Expedition CK06-06</strain>
    </source>
</reference>
<sequence length="221" mass="23334">AILVRTMPAGTLEQVISRMDMLARLSNKGSVVLNNPKSLESAIDKYVTTTRLMDAGIPVPRSAIVQSSTDLRSCADEFGGVAVLKPIFGSNGQGLVLFEGDTKQLPPFFSEAGVAVAQEHIANAGWDARILVVGSEAFAMRRVAADGEWRTNISCGGRAESFTPPKEWLQLAHLAAHALGANIAGVDILPGSDGSPWVLEVNAVPGWQALQSVTQENISAA</sequence>
<comment type="caution">
    <text evidence="2">The sequence shown here is derived from an EMBL/GenBank/DDBJ whole genome shotgun (WGS) entry which is preliminary data.</text>
</comment>
<dbReference type="InterPro" id="IPR013651">
    <property type="entry name" value="ATP-grasp_RimK-type"/>
</dbReference>
<feature type="domain" description="ATP-grasp" evidence="1">
    <location>
        <begin position="49"/>
        <end position="95"/>
    </location>
</feature>
<dbReference type="SUPFAM" id="SSF56059">
    <property type="entry name" value="Glutathione synthetase ATP-binding domain-like"/>
    <property type="match status" value="1"/>
</dbReference>
<feature type="non-terminal residue" evidence="2">
    <location>
        <position position="221"/>
    </location>
</feature>
<name>X0XPK8_9ZZZZ</name>
<dbReference type="PANTHER" id="PTHR21621">
    <property type="entry name" value="RIBOSOMAL PROTEIN S6 MODIFICATION PROTEIN"/>
    <property type="match status" value="1"/>
</dbReference>
<dbReference type="GO" id="GO:0046872">
    <property type="term" value="F:metal ion binding"/>
    <property type="evidence" value="ECO:0007669"/>
    <property type="project" value="InterPro"/>
</dbReference>
<dbReference type="GO" id="GO:0018169">
    <property type="term" value="F:ribosomal S6-glutamic acid ligase activity"/>
    <property type="evidence" value="ECO:0007669"/>
    <property type="project" value="TreeGrafter"/>
</dbReference>
<dbReference type="Pfam" id="PF08443">
    <property type="entry name" value="RimK"/>
    <property type="match status" value="1"/>
</dbReference>
<dbReference type="InterPro" id="IPR013815">
    <property type="entry name" value="ATP_grasp_subdomain_1"/>
</dbReference>